<feature type="domain" description="Thiamine pyrophosphate enzyme TPP-binding" evidence="5">
    <location>
        <begin position="403"/>
        <end position="558"/>
    </location>
</feature>
<dbReference type="Gene3D" id="3.40.50.970">
    <property type="match status" value="2"/>
</dbReference>
<evidence type="ECO:0000313" key="7">
    <source>
        <dbReference type="EMBL" id="CAB3804623.1"/>
    </source>
</evidence>
<dbReference type="GO" id="GO:0019752">
    <property type="term" value="P:carboxylic acid metabolic process"/>
    <property type="evidence" value="ECO:0007669"/>
    <property type="project" value="UniProtKB-ARBA"/>
</dbReference>
<evidence type="ECO:0000259" key="5">
    <source>
        <dbReference type="Pfam" id="PF02775"/>
    </source>
</evidence>
<dbReference type="RefSeq" id="WP_175108104.1">
    <property type="nucleotide sequence ID" value="NZ_CADIKM010000066.1"/>
</dbReference>
<dbReference type="SUPFAM" id="SSF52518">
    <property type="entry name" value="Thiamin diphosphate-binding fold (THDP-binding)"/>
    <property type="match status" value="2"/>
</dbReference>
<dbReference type="InterPro" id="IPR047210">
    <property type="entry name" value="TPP_PYR_POXB-like"/>
</dbReference>
<evidence type="ECO:0000256" key="2">
    <source>
        <dbReference type="ARBA" id="ARBA00023052"/>
    </source>
</evidence>
<dbReference type="InterPro" id="IPR029035">
    <property type="entry name" value="DHS-like_NAD/FAD-binding_dom"/>
</dbReference>
<dbReference type="SUPFAM" id="SSF52467">
    <property type="entry name" value="DHS-like NAD/FAD-binding domain"/>
    <property type="match status" value="1"/>
</dbReference>
<dbReference type="InterPro" id="IPR012001">
    <property type="entry name" value="Thiamin_PyroP_enz_TPP-bd_dom"/>
</dbReference>
<dbReference type="CDD" id="cd02014">
    <property type="entry name" value="TPP_POX"/>
    <property type="match status" value="1"/>
</dbReference>
<dbReference type="GO" id="GO:0003824">
    <property type="term" value="F:catalytic activity"/>
    <property type="evidence" value="ECO:0007669"/>
    <property type="project" value="InterPro"/>
</dbReference>
<gene>
    <name evidence="7" type="primary">ydaP</name>
    <name evidence="7" type="ORF">LMG28138_05545</name>
</gene>
<dbReference type="GO" id="GO:0030976">
    <property type="term" value="F:thiamine pyrophosphate binding"/>
    <property type="evidence" value="ECO:0007669"/>
    <property type="project" value="InterPro"/>
</dbReference>
<dbReference type="Gene3D" id="3.40.50.1220">
    <property type="entry name" value="TPP-binding domain"/>
    <property type="match status" value="1"/>
</dbReference>
<feature type="domain" description="Thiamine pyrophosphate enzyme N-terminal TPP-binding" evidence="6">
    <location>
        <begin position="4"/>
        <end position="135"/>
    </location>
</feature>
<evidence type="ECO:0000256" key="3">
    <source>
        <dbReference type="RuleBase" id="RU362132"/>
    </source>
</evidence>
<reference evidence="7 8" key="1">
    <citation type="submission" date="2020-04" db="EMBL/GenBank/DDBJ databases">
        <authorList>
            <person name="De Canck E."/>
        </authorList>
    </citation>
    <scope>NUCLEOTIDE SEQUENCE [LARGE SCALE GENOMIC DNA]</scope>
    <source>
        <strain evidence="7 8">LMG 28138</strain>
    </source>
</reference>
<dbReference type="InterPro" id="IPR000399">
    <property type="entry name" value="TPP-bd_CS"/>
</dbReference>
<dbReference type="Pfam" id="PF02775">
    <property type="entry name" value="TPP_enzyme_C"/>
    <property type="match status" value="1"/>
</dbReference>
<dbReference type="Pfam" id="PF00205">
    <property type="entry name" value="TPP_enzyme_M"/>
    <property type="match status" value="1"/>
</dbReference>
<dbReference type="NCBIfam" id="NF006129">
    <property type="entry name" value="PRK08273.1"/>
    <property type="match status" value="1"/>
</dbReference>
<dbReference type="InterPro" id="IPR047211">
    <property type="entry name" value="POXB-like"/>
</dbReference>
<keyword evidence="2 3" id="KW-0786">Thiamine pyrophosphate</keyword>
<comment type="similarity">
    <text evidence="1 3">Belongs to the TPP enzyme family.</text>
</comment>
<evidence type="ECO:0000259" key="6">
    <source>
        <dbReference type="Pfam" id="PF02776"/>
    </source>
</evidence>
<evidence type="ECO:0000259" key="4">
    <source>
        <dbReference type="Pfam" id="PF00205"/>
    </source>
</evidence>
<accession>A0A6S7BVL6</accession>
<dbReference type="Proteomes" id="UP000494115">
    <property type="component" value="Unassembled WGS sequence"/>
</dbReference>
<protein>
    <submittedName>
        <fullName evidence="7">Thiamine pyrophosphate-containing protein YdaP</fullName>
    </submittedName>
</protein>
<evidence type="ECO:0000313" key="8">
    <source>
        <dbReference type="Proteomes" id="UP000494115"/>
    </source>
</evidence>
<dbReference type="PROSITE" id="PS00187">
    <property type="entry name" value="TPP_ENZYMES"/>
    <property type="match status" value="1"/>
</dbReference>
<dbReference type="InterPro" id="IPR012000">
    <property type="entry name" value="Thiamin_PyroP_enz_cen_dom"/>
</dbReference>
<dbReference type="CDD" id="cd07039">
    <property type="entry name" value="TPP_PYR_POX"/>
    <property type="match status" value="1"/>
</dbReference>
<evidence type="ECO:0000256" key="1">
    <source>
        <dbReference type="ARBA" id="ARBA00007812"/>
    </source>
</evidence>
<organism evidence="7 8">
    <name type="scientific">Pararobbsia alpina</name>
    <dbReference type="NCBI Taxonomy" id="621374"/>
    <lineage>
        <taxon>Bacteria</taxon>
        <taxon>Pseudomonadati</taxon>
        <taxon>Pseudomonadota</taxon>
        <taxon>Betaproteobacteria</taxon>
        <taxon>Burkholderiales</taxon>
        <taxon>Burkholderiaceae</taxon>
        <taxon>Pararobbsia</taxon>
    </lineage>
</organism>
<dbReference type="EMBL" id="CADIKM010000066">
    <property type="protein sequence ID" value="CAB3804623.1"/>
    <property type="molecule type" value="Genomic_DNA"/>
</dbReference>
<proteinExistence type="inferred from homology"/>
<keyword evidence="8" id="KW-1185">Reference proteome</keyword>
<dbReference type="AlphaFoldDB" id="A0A6S7BVL6"/>
<feature type="domain" description="Thiamine pyrophosphate enzyme central" evidence="4">
    <location>
        <begin position="212"/>
        <end position="342"/>
    </location>
</feature>
<dbReference type="InterPro" id="IPR047212">
    <property type="entry name" value="TPP_POXB-like"/>
</dbReference>
<dbReference type="InterPro" id="IPR029061">
    <property type="entry name" value="THDP-binding"/>
</dbReference>
<sequence length="612" mass="66643">MTQTVGDFLIERLHAWGVRRIYGYPGDGINGVFGALNRAQQKAKNNNDKNENPTGPIEFIQVRHEEMAAFMASAHAKFTGELGVCIATSGPGASHLITGLYDARMDHMPVLAIAGQQARAALGGHYQQELDLVSMYKDVAGAFVEQAVVPAQVRHLVDRAVRTALAERKVTAIILPNDLQDLAYEAPGHEHGTLHSGVGYRAPRLIPYADHLQQAADVLNAGKKVAILVGAGALHATNEVIAIAERLGAGVAKALLGKAVLPDDLPWVTGSIGLLGTKPSYDLMTECDTLLMIGSGFPYAEFLPKEGAARGVQIDIKADMLSLRYPMEVNLVGDSVETLRALLPLLDEKQDRAWRKKIEGWTKDWWETLDRRAHESGKDAVNPQRTVWELSKRIPANSIVTSDSGSCANWYARDLKVQRGMMCSLSGGLASMGAAVPYAIAAKFAFPERPVIALVGDGAMQMNNMAELITVSRYWKGWADPRWICMVLNNQDLNQVTWEQRVMEGDPKFEASQDIPSVPYHKFAELIGLKGIYVDDAEQMGAAWDEALAADRPVVIEVKADPNIAPLPPHITLAQAKAFALTLMKGDPNQANVILETAKQVLATVLPSHHDK</sequence>
<name>A0A6S7BVL6_9BURK</name>
<dbReference type="InterPro" id="IPR011766">
    <property type="entry name" value="TPP_enzyme_TPP-bd"/>
</dbReference>
<dbReference type="PANTHER" id="PTHR42981">
    <property type="entry name" value="PYRUVATE DEHYDROGENASE [UBIQUINONE]"/>
    <property type="match status" value="1"/>
</dbReference>
<dbReference type="PANTHER" id="PTHR42981:SF2">
    <property type="entry name" value="PYRUVATE DEHYDROGENASE [UBIQUINONE]"/>
    <property type="match status" value="1"/>
</dbReference>
<dbReference type="Pfam" id="PF02776">
    <property type="entry name" value="TPP_enzyme_N"/>
    <property type="match status" value="1"/>
</dbReference>
<dbReference type="GO" id="GO:0000287">
    <property type="term" value="F:magnesium ion binding"/>
    <property type="evidence" value="ECO:0007669"/>
    <property type="project" value="InterPro"/>
</dbReference>